<dbReference type="Pfam" id="PF00078">
    <property type="entry name" value="RVT_1"/>
    <property type="match status" value="1"/>
</dbReference>
<keyword evidence="4" id="KW-1185">Reference proteome</keyword>
<protein>
    <recommendedName>
        <fullName evidence="5">Reverse transcriptase domain-containing protein</fullName>
    </recommendedName>
</protein>
<dbReference type="CDD" id="cd01650">
    <property type="entry name" value="RT_nLTR_like"/>
    <property type="match status" value="1"/>
</dbReference>
<dbReference type="InterPro" id="IPR043502">
    <property type="entry name" value="DNA/RNA_pol_sf"/>
</dbReference>
<evidence type="ECO:0008006" key="5">
    <source>
        <dbReference type="Google" id="ProtNLM"/>
    </source>
</evidence>
<feature type="domain" description="Reverse transcriptase" evidence="1">
    <location>
        <begin position="365"/>
        <end position="466"/>
    </location>
</feature>
<dbReference type="Proteomes" id="UP001172457">
    <property type="component" value="Chromosome 3"/>
</dbReference>
<dbReference type="InterPro" id="IPR000477">
    <property type="entry name" value="RT_dom"/>
</dbReference>
<evidence type="ECO:0000313" key="4">
    <source>
        <dbReference type="Proteomes" id="UP001172457"/>
    </source>
</evidence>
<sequence>MFWTDSHFCRFWRPWNGKVRKRRKNVEIGKTQSSEHFASASIQVWRREARKDGKSRGVSRRNGDTDDFATYFEDIDLFDIRFSGIHYTWCQKPKTETGLRRKFDRCLANTDFMELFIIVSVRFLPRGLSDHSPGIISFKEGHRIPSYGNLSNTSVALKEELDVAQLAADFDPGNVNLEQEVSRLRDAYQSLVGHASFLHSISNADGVFVYDDEVPKAFIDHFIAIIGTLDGDVQPEVTDLLFDEHLSIADSNHMIRPIQDDEIRQALFSIGNDKAPGSDGLAKELNHTLLCLLPKVQGASMVSNFRPIACCSVLYKCISKVIVERMKPYLDRLVSKSQSAFIPGRRIGDNILMAHELVTGYHLDRGDPLSPYQFTLVMEGFSLIMRKCIAEASSFGYHYGCQDIQLTHLCFADDLFVFTRGDVESVEILKKALAIFASKSGLAPNLQKSDFFFGNVAPNPADFAPIVSKVKLRIHNWKSKFLSFGGRKQLVISVLQSLQLYCMAVFLFPLGVVHELEKLFRDFIWAQGDSSRGKIKRTTRWSWVLAKLMSIRSDIRHFITIRIGDGDSTNAWEDNWLSCGPLASFVPYRLIHSVGFTVDATVKQLVDTFHDGWPEGNEHGRFTVRNAYDLFEGILPIVPWWESVWFKGHIPKHSFCLWTACLNRLPTLDRLAAWKEEPPDLSCRLCSISPESHDHLFFECSFSRQVWLQVMGKMAWLDFPCSWSDIMLAISDQSTHPTRL</sequence>
<dbReference type="PANTHER" id="PTHR33116">
    <property type="entry name" value="REVERSE TRANSCRIPTASE ZINC-BINDING DOMAIN-CONTAINING PROTEIN-RELATED-RELATED"/>
    <property type="match status" value="1"/>
</dbReference>
<reference evidence="3" key="1">
    <citation type="submission" date="2023-03" db="EMBL/GenBank/DDBJ databases">
        <title>Chromosome-scale reference genome and RAD-based genetic map of yellow starthistle (Centaurea solstitialis) reveal putative structural variation and QTLs associated with invader traits.</title>
        <authorList>
            <person name="Reatini B."/>
            <person name="Cang F.A."/>
            <person name="Jiang Q."/>
            <person name="Mckibben M.T.W."/>
            <person name="Barker M.S."/>
            <person name="Rieseberg L.H."/>
            <person name="Dlugosch K.M."/>
        </authorList>
    </citation>
    <scope>NUCLEOTIDE SEQUENCE</scope>
    <source>
        <strain evidence="3">CAN-66</strain>
        <tissue evidence="3">Leaf</tissue>
    </source>
</reference>
<dbReference type="AlphaFoldDB" id="A0AA38TV37"/>
<evidence type="ECO:0000259" key="1">
    <source>
        <dbReference type="Pfam" id="PF00078"/>
    </source>
</evidence>
<name>A0AA38TV37_9ASTR</name>
<evidence type="ECO:0000313" key="3">
    <source>
        <dbReference type="EMBL" id="KAJ9557288.1"/>
    </source>
</evidence>
<dbReference type="InterPro" id="IPR026960">
    <property type="entry name" value="RVT-Znf"/>
</dbReference>
<proteinExistence type="predicted"/>
<gene>
    <name evidence="3" type="ORF">OSB04_011902</name>
</gene>
<feature type="domain" description="Reverse transcriptase zinc-binding" evidence="2">
    <location>
        <begin position="622"/>
        <end position="707"/>
    </location>
</feature>
<organism evidence="3 4">
    <name type="scientific">Centaurea solstitialis</name>
    <name type="common">yellow star-thistle</name>
    <dbReference type="NCBI Taxonomy" id="347529"/>
    <lineage>
        <taxon>Eukaryota</taxon>
        <taxon>Viridiplantae</taxon>
        <taxon>Streptophyta</taxon>
        <taxon>Embryophyta</taxon>
        <taxon>Tracheophyta</taxon>
        <taxon>Spermatophyta</taxon>
        <taxon>Magnoliopsida</taxon>
        <taxon>eudicotyledons</taxon>
        <taxon>Gunneridae</taxon>
        <taxon>Pentapetalae</taxon>
        <taxon>asterids</taxon>
        <taxon>campanulids</taxon>
        <taxon>Asterales</taxon>
        <taxon>Asteraceae</taxon>
        <taxon>Carduoideae</taxon>
        <taxon>Cardueae</taxon>
        <taxon>Centaureinae</taxon>
        <taxon>Centaurea</taxon>
    </lineage>
</organism>
<dbReference type="SUPFAM" id="SSF56672">
    <property type="entry name" value="DNA/RNA polymerases"/>
    <property type="match status" value="1"/>
</dbReference>
<comment type="caution">
    <text evidence="3">The sequence shown here is derived from an EMBL/GenBank/DDBJ whole genome shotgun (WGS) entry which is preliminary data.</text>
</comment>
<dbReference type="Pfam" id="PF13966">
    <property type="entry name" value="zf-RVT"/>
    <property type="match status" value="1"/>
</dbReference>
<dbReference type="PANTHER" id="PTHR33116:SF76">
    <property type="entry name" value="DUF4283 DOMAIN-CONTAINING PROTEIN"/>
    <property type="match status" value="1"/>
</dbReference>
<evidence type="ECO:0000259" key="2">
    <source>
        <dbReference type="Pfam" id="PF13966"/>
    </source>
</evidence>
<accession>A0AA38TV37</accession>
<dbReference type="EMBL" id="JARYMX010000003">
    <property type="protein sequence ID" value="KAJ9557288.1"/>
    <property type="molecule type" value="Genomic_DNA"/>
</dbReference>